<evidence type="ECO:0000256" key="6">
    <source>
        <dbReference type="PIRSR" id="PIRSR001430-2"/>
    </source>
</evidence>
<dbReference type="GO" id="GO:0031119">
    <property type="term" value="P:tRNA pseudouridine synthesis"/>
    <property type="evidence" value="ECO:0007669"/>
    <property type="project" value="UniProtKB-UniRule"/>
</dbReference>
<feature type="binding site" evidence="4 6">
    <location>
        <position position="111"/>
    </location>
    <ligand>
        <name>substrate</name>
    </ligand>
</feature>
<evidence type="ECO:0000313" key="9">
    <source>
        <dbReference type="EMBL" id="PNG25836.1"/>
    </source>
</evidence>
<comment type="subunit">
    <text evidence="4">Homodimer.</text>
</comment>
<gene>
    <name evidence="4" type="primary">truA</name>
    <name evidence="9" type="ORF">CR492_10870</name>
</gene>
<reference evidence="9 10" key="1">
    <citation type="submission" date="2017-10" db="EMBL/GenBank/DDBJ databases">
        <title>Genome announcement of Methylocella silvestris TVC from permafrost.</title>
        <authorList>
            <person name="Wang J."/>
            <person name="Geng K."/>
            <person name="Ul-Haque F."/>
            <person name="Crombie A.T."/>
            <person name="Street L.E."/>
            <person name="Wookey P.A."/>
            <person name="Murrell J.C."/>
            <person name="Pratscher J."/>
        </authorList>
    </citation>
    <scope>NUCLEOTIDE SEQUENCE [LARGE SCALE GENOMIC DNA]</scope>
    <source>
        <strain evidence="9 10">TVC</strain>
    </source>
</reference>
<dbReference type="PIRSF" id="PIRSF001430">
    <property type="entry name" value="tRNA_psdUrid_synth"/>
    <property type="match status" value="1"/>
</dbReference>
<dbReference type="GO" id="GO:0160147">
    <property type="term" value="F:tRNA pseudouridine(38-40) synthase activity"/>
    <property type="evidence" value="ECO:0007669"/>
    <property type="project" value="UniProtKB-EC"/>
</dbReference>
<dbReference type="Proteomes" id="UP000236286">
    <property type="component" value="Unassembled WGS sequence"/>
</dbReference>
<dbReference type="EMBL" id="PDZR01000011">
    <property type="protein sequence ID" value="PNG25836.1"/>
    <property type="molecule type" value="Genomic_DNA"/>
</dbReference>
<keyword evidence="2 4" id="KW-0819">tRNA processing</keyword>
<name>A0A2J7TGF4_METSI</name>
<dbReference type="PANTHER" id="PTHR11142:SF0">
    <property type="entry name" value="TRNA PSEUDOURIDINE SYNTHASE-LIKE 1"/>
    <property type="match status" value="1"/>
</dbReference>
<comment type="caution">
    <text evidence="9">The sequence shown here is derived from an EMBL/GenBank/DDBJ whole genome shotgun (WGS) entry which is preliminary data.</text>
</comment>
<keyword evidence="3 4" id="KW-0413">Isomerase</keyword>
<protein>
    <recommendedName>
        <fullName evidence="4">tRNA pseudouridine synthase A</fullName>
        <ecNumber evidence="4">5.4.99.12</ecNumber>
    </recommendedName>
    <alternativeName>
        <fullName evidence="4">tRNA pseudouridine(38-40) synthase</fullName>
    </alternativeName>
    <alternativeName>
        <fullName evidence="4">tRNA pseudouridylate synthase I</fullName>
    </alternativeName>
    <alternativeName>
        <fullName evidence="4">tRNA-uridine isomerase I</fullName>
    </alternativeName>
</protein>
<dbReference type="InterPro" id="IPR020095">
    <property type="entry name" value="PsdUridine_synth_TruA_C"/>
</dbReference>
<dbReference type="InterPro" id="IPR020103">
    <property type="entry name" value="PsdUridine_synth_cat_dom_sf"/>
</dbReference>
<dbReference type="InterPro" id="IPR001406">
    <property type="entry name" value="PsdUridine_synth_TruA"/>
</dbReference>
<dbReference type="RefSeq" id="WP_102843776.1">
    <property type="nucleotide sequence ID" value="NZ_PDZR01000011.1"/>
</dbReference>
<comment type="catalytic activity">
    <reaction evidence="4 7">
        <text>uridine(38/39/40) in tRNA = pseudouridine(38/39/40) in tRNA</text>
        <dbReference type="Rhea" id="RHEA:22376"/>
        <dbReference type="Rhea" id="RHEA-COMP:10085"/>
        <dbReference type="Rhea" id="RHEA-COMP:10087"/>
        <dbReference type="ChEBI" id="CHEBI:65314"/>
        <dbReference type="ChEBI" id="CHEBI:65315"/>
        <dbReference type="EC" id="5.4.99.12"/>
    </reaction>
</comment>
<evidence type="ECO:0000256" key="2">
    <source>
        <dbReference type="ARBA" id="ARBA00022694"/>
    </source>
</evidence>
<dbReference type="FunFam" id="3.30.70.580:FF:000001">
    <property type="entry name" value="tRNA pseudouridine synthase A"/>
    <property type="match status" value="1"/>
</dbReference>
<dbReference type="HAMAP" id="MF_00171">
    <property type="entry name" value="TruA"/>
    <property type="match status" value="1"/>
</dbReference>
<dbReference type="InterPro" id="IPR020097">
    <property type="entry name" value="PsdUridine_synth_TruA_a/b_dom"/>
</dbReference>
<comment type="function">
    <text evidence="4">Formation of pseudouridine at positions 38, 39 and 40 in the anticodon stem and loop of transfer RNAs.</text>
</comment>
<dbReference type="AlphaFoldDB" id="A0A2J7TGF4"/>
<dbReference type="Gene3D" id="3.30.70.660">
    <property type="entry name" value="Pseudouridine synthase I, catalytic domain, C-terminal subdomain"/>
    <property type="match status" value="1"/>
</dbReference>
<dbReference type="NCBIfam" id="TIGR00071">
    <property type="entry name" value="hisT_truA"/>
    <property type="match status" value="1"/>
</dbReference>
<feature type="domain" description="Pseudouridine synthase I TruA alpha/beta" evidence="8">
    <location>
        <begin position="144"/>
        <end position="246"/>
    </location>
</feature>
<dbReference type="Gene3D" id="3.30.70.580">
    <property type="entry name" value="Pseudouridine synthase I, catalytic domain, N-terminal subdomain"/>
    <property type="match status" value="1"/>
</dbReference>
<proteinExistence type="inferred from homology"/>
<dbReference type="Pfam" id="PF01416">
    <property type="entry name" value="PseudoU_synth_1"/>
    <property type="match status" value="2"/>
</dbReference>
<accession>A0A2J7TGF4</accession>
<dbReference type="InterPro" id="IPR020094">
    <property type="entry name" value="TruA/RsuA/RluB/E/F_N"/>
</dbReference>
<dbReference type="CDD" id="cd02570">
    <property type="entry name" value="PseudoU_synth_EcTruA"/>
    <property type="match status" value="1"/>
</dbReference>
<sequence>MHRFKLLIEYDGAPFVGWQRQANGLSVQEAIETALGAFTGEAITIQGAGRTDAGVHARGQVAHADFSRNWRPDVLRDAANAWLRPNPVAILKAERVTEDFSARFSAVRRHYLYKIINRRAPLTLESGRCWAIRRNIDAGAMHQAAQTLLGYHDFSTFRDSQCQAQSPLRTLERFDVLRDGEQIDIHVAARSFLHSQVRSMVGSLEHVGSGKWRIENLAEALAAKDRRRCGVVAPPEGLYLMQVDYEDA</sequence>
<feature type="active site" description="Nucleophile" evidence="4 5">
    <location>
        <position position="52"/>
    </location>
</feature>
<evidence type="ECO:0000256" key="1">
    <source>
        <dbReference type="ARBA" id="ARBA00009375"/>
    </source>
</evidence>
<dbReference type="OrthoDB" id="9811823at2"/>
<evidence type="ECO:0000256" key="4">
    <source>
        <dbReference type="HAMAP-Rule" id="MF_00171"/>
    </source>
</evidence>
<feature type="domain" description="Pseudouridine synthase I TruA alpha/beta" evidence="8">
    <location>
        <begin position="8"/>
        <end position="104"/>
    </location>
</feature>
<evidence type="ECO:0000256" key="7">
    <source>
        <dbReference type="RuleBase" id="RU003792"/>
    </source>
</evidence>
<organism evidence="9 10">
    <name type="scientific">Methylocella silvestris</name>
    <dbReference type="NCBI Taxonomy" id="199596"/>
    <lineage>
        <taxon>Bacteria</taxon>
        <taxon>Pseudomonadati</taxon>
        <taxon>Pseudomonadota</taxon>
        <taxon>Alphaproteobacteria</taxon>
        <taxon>Hyphomicrobiales</taxon>
        <taxon>Beijerinckiaceae</taxon>
        <taxon>Methylocella</taxon>
    </lineage>
</organism>
<dbReference type="PANTHER" id="PTHR11142">
    <property type="entry name" value="PSEUDOURIDYLATE SYNTHASE"/>
    <property type="match status" value="1"/>
</dbReference>
<evidence type="ECO:0000256" key="3">
    <source>
        <dbReference type="ARBA" id="ARBA00023235"/>
    </source>
</evidence>
<evidence type="ECO:0000259" key="8">
    <source>
        <dbReference type="Pfam" id="PF01416"/>
    </source>
</evidence>
<comment type="similarity">
    <text evidence="1 4 7">Belongs to the tRNA pseudouridine synthase TruA family.</text>
</comment>
<evidence type="ECO:0000313" key="10">
    <source>
        <dbReference type="Proteomes" id="UP000236286"/>
    </source>
</evidence>
<dbReference type="SUPFAM" id="SSF55120">
    <property type="entry name" value="Pseudouridine synthase"/>
    <property type="match status" value="1"/>
</dbReference>
<comment type="caution">
    <text evidence="4">Lacks conserved residue(s) required for the propagation of feature annotation.</text>
</comment>
<dbReference type="EC" id="5.4.99.12" evidence="4"/>
<dbReference type="GO" id="GO:0003723">
    <property type="term" value="F:RNA binding"/>
    <property type="evidence" value="ECO:0007669"/>
    <property type="project" value="InterPro"/>
</dbReference>
<evidence type="ECO:0000256" key="5">
    <source>
        <dbReference type="PIRSR" id="PIRSR001430-1"/>
    </source>
</evidence>